<dbReference type="AlphaFoldDB" id="L5LK23"/>
<organism evidence="2 3">
    <name type="scientific">Myotis davidii</name>
    <name type="common">David's myotis</name>
    <dbReference type="NCBI Taxonomy" id="225400"/>
    <lineage>
        <taxon>Eukaryota</taxon>
        <taxon>Metazoa</taxon>
        <taxon>Chordata</taxon>
        <taxon>Craniata</taxon>
        <taxon>Vertebrata</taxon>
        <taxon>Euteleostomi</taxon>
        <taxon>Mammalia</taxon>
        <taxon>Eutheria</taxon>
        <taxon>Laurasiatheria</taxon>
        <taxon>Chiroptera</taxon>
        <taxon>Yangochiroptera</taxon>
        <taxon>Vespertilionidae</taxon>
        <taxon>Myotis</taxon>
    </lineage>
</organism>
<reference evidence="3" key="1">
    <citation type="journal article" date="2013" name="Science">
        <title>Comparative analysis of bat genomes provides insight into the evolution of flight and immunity.</title>
        <authorList>
            <person name="Zhang G."/>
            <person name="Cowled C."/>
            <person name="Shi Z."/>
            <person name="Huang Z."/>
            <person name="Bishop-Lilly K.A."/>
            <person name="Fang X."/>
            <person name="Wynne J.W."/>
            <person name="Xiong Z."/>
            <person name="Baker M.L."/>
            <person name="Zhao W."/>
            <person name="Tachedjian M."/>
            <person name="Zhu Y."/>
            <person name="Zhou P."/>
            <person name="Jiang X."/>
            <person name="Ng J."/>
            <person name="Yang L."/>
            <person name="Wu L."/>
            <person name="Xiao J."/>
            <person name="Feng Y."/>
            <person name="Chen Y."/>
            <person name="Sun X."/>
            <person name="Zhang Y."/>
            <person name="Marsh G.A."/>
            <person name="Crameri G."/>
            <person name="Broder C.C."/>
            <person name="Frey K.G."/>
            <person name="Wang L.F."/>
            <person name="Wang J."/>
        </authorList>
    </citation>
    <scope>NUCLEOTIDE SEQUENCE [LARGE SCALE GENOMIC DNA]</scope>
</reference>
<dbReference type="Pfam" id="PF05735">
    <property type="entry name" value="TSP_C"/>
    <property type="match status" value="2"/>
</dbReference>
<keyword evidence="3" id="KW-1185">Reference proteome</keyword>
<dbReference type="EMBL" id="KB110951">
    <property type="protein sequence ID" value="ELK26547.1"/>
    <property type="molecule type" value="Genomic_DNA"/>
</dbReference>
<dbReference type="Proteomes" id="UP000010556">
    <property type="component" value="Unassembled WGS sequence"/>
</dbReference>
<dbReference type="Gene3D" id="2.60.120.200">
    <property type="match status" value="2"/>
</dbReference>
<dbReference type="PANTHER" id="PTHR10199">
    <property type="entry name" value="THROMBOSPONDIN"/>
    <property type="match status" value="1"/>
</dbReference>
<dbReference type="InterPro" id="IPR008859">
    <property type="entry name" value="Thrombospondin_C"/>
</dbReference>
<evidence type="ECO:0000313" key="3">
    <source>
        <dbReference type="Proteomes" id="UP000010556"/>
    </source>
</evidence>
<accession>L5LK23</accession>
<dbReference type="GO" id="GO:0034976">
    <property type="term" value="P:response to endoplasmic reticulum stress"/>
    <property type="evidence" value="ECO:0007669"/>
    <property type="project" value="TreeGrafter"/>
</dbReference>
<evidence type="ECO:0000259" key="1">
    <source>
        <dbReference type="PROSITE" id="PS51236"/>
    </source>
</evidence>
<dbReference type="PROSITE" id="PS51236">
    <property type="entry name" value="TSP_CTER"/>
    <property type="match status" value="1"/>
</dbReference>
<protein>
    <submittedName>
        <fullName evidence="2">Thrombospondin-4</fullName>
    </submittedName>
</protein>
<evidence type="ECO:0000313" key="2">
    <source>
        <dbReference type="EMBL" id="ELK26547.1"/>
    </source>
</evidence>
<dbReference type="eggNOG" id="ENOG502QRK8">
    <property type="taxonomic scope" value="Eukaryota"/>
</dbReference>
<dbReference type="GO" id="GO:0005576">
    <property type="term" value="C:extracellular region"/>
    <property type="evidence" value="ECO:0007669"/>
    <property type="project" value="InterPro"/>
</dbReference>
<feature type="domain" description="TSP C-terminal" evidence="1">
    <location>
        <begin position="1"/>
        <end position="128"/>
    </location>
</feature>
<dbReference type="GO" id="GO:0007155">
    <property type="term" value="P:cell adhesion"/>
    <property type="evidence" value="ECO:0007669"/>
    <property type="project" value="InterPro"/>
</dbReference>
<dbReference type="PANTHER" id="PTHR10199:SF92">
    <property type="entry name" value="THROMBOSPONDIN-4"/>
    <property type="match status" value="1"/>
</dbReference>
<dbReference type="InterPro" id="IPR013320">
    <property type="entry name" value="ConA-like_dom_sf"/>
</dbReference>
<proteinExistence type="predicted"/>
<name>L5LK23_MYODS</name>
<sequence>MEIVPTTNSDPGLAVGYTAFNGVDFEGTFHVNTQTDDDYAGFIFGYQDSSEDSRSLGWKDRVSDRWFLQHRPPGGYIRVRVCEGSPLVADSGVTVDTTVRGGRLCVFCFSQENIIWSNLTYRCNDTIPEDFQEFQTQNFDRLDK</sequence>
<dbReference type="SUPFAM" id="SSF49899">
    <property type="entry name" value="Concanavalin A-like lectins/glucanases"/>
    <property type="match status" value="1"/>
</dbReference>
<dbReference type="GO" id="GO:0005509">
    <property type="term" value="F:calcium ion binding"/>
    <property type="evidence" value="ECO:0007669"/>
    <property type="project" value="InterPro"/>
</dbReference>
<gene>
    <name evidence="2" type="ORF">MDA_GLEAN10019266</name>
</gene>